<evidence type="ECO:0000259" key="3">
    <source>
        <dbReference type="PROSITE" id="PS50853"/>
    </source>
</evidence>
<dbReference type="AlphaFoldDB" id="A0A554VEU4"/>
<reference evidence="4 5" key="1">
    <citation type="submission" date="2019-07" db="EMBL/GenBank/DDBJ databases">
        <title>The draft genome sequence of Aquimarina algiphila M91.</title>
        <authorList>
            <person name="Meng X."/>
        </authorList>
    </citation>
    <scope>NUCLEOTIDE SEQUENCE [LARGE SCALE GENOMIC DNA]</scope>
    <source>
        <strain evidence="4 5">M91</strain>
    </source>
</reference>
<gene>
    <name evidence="4" type="ORF">FOF46_22100</name>
</gene>
<dbReference type="EMBL" id="VLNR01000057">
    <property type="protein sequence ID" value="TSE05628.1"/>
    <property type="molecule type" value="Genomic_DNA"/>
</dbReference>
<dbReference type="InterPro" id="IPR013783">
    <property type="entry name" value="Ig-like_fold"/>
</dbReference>
<feature type="coiled-coil region" evidence="1">
    <location>
        <begin position="543"/>
        <end position="597"/>
    </location>
</feature>
<keyword evidence="5" id="KW-1185">Reference proteome</keyword>
<name>A0A554VEU4_9FLAO</name>
<accession>A0A554VEU4</accession>
<proteinExistence type="predicted"/>
<comment type="caution">
    <text evidence="4">The sequence shown here is derived from an EMBL/GenBank/DDBJ whole genome shotgun (WGS) entry which is preliminary data.</text>
</comment>
<feature type="domain" description="Fibronectin type-III" evidence="3">
    <location>
        <begin position="300"/>
        <end position="388"/>
    </location>
</feature>
<dbReference type="CDD" id="cd00063">
    <property type="entry name" value="FN3"/>
    <property type="match status" value="1"/>
</dbReference>
<feature type="signal peptide" evidence="2">
    <location>
        <begin position="1"/>
        <end position="35"/>
    </location>
</feature>
<sequence>MDLSIINRIKKSCMFTKYRCIIALVVLMFSYVAQAQVFPVNVTPQVIPPYSLKLSEYSTSVTDKLILNLLLTDITESNRQVNLKFYVENNAGLSIQSNDVVIGANPIFLDGGVPLRLSNIDLQPYFQLQNLRGINPQQYSIPLPEGLYRFCFEVYDAQSGQQISRKSCTAVYLVLNDPPFLNIPNRGEQVLMRDPQNIIFQWTPRHLNATNVEYEFTLAEIWDNQMDPQAAFLASRPLYQTNTFATTLLYGPGETPLLPDKTYGWRVRAMVSDGISETSVFKNDGYSEIYYFTYTGSCGEPEYILAEAKSTTSEKILWQGVEHLRYNVQYRKKDTENAIWFENGTINENTTIYNLEPGTTYEFRVGGQCLDNGPYTYSQIYQFTTTITSDETSTYNCGITPEIVITNQDPLEQLVVNEVFTAGDFPVKVKEVEGANGSFSGWGYIVVPYLQDTRLKVSFDGIRINTDYQLMDGVVVTDYDENWGGVDDIQNEIDAVIDLTESILDVLEDVADKIREGELTGEDIDALLDKINGDLPADEIADVRELSDQVSTLEDDLAAAETEEEKEEIQNQIDALNEEIADKLDEVKDKISDLIIKAIEKYYRQNKSQESNLLSAYEEIYNLGASSSDTTTQEEDNVDGEFEFEFEGEAEISNVPEEFTQAFDVQEKFHLYFFSKAIAENKEDKETIKEFITKALETDIDLPKILKKSQDDGDSEIETIETLMESVEKALKGLIDKYKYNYLEQ</sequence>
<organism evidence="4 5">
    <name type="scientific">Aquimarina algiphila</name>
    <dbReference type="NCBI Taxonomy" id="2047982"/>
    <lineage>
        <taxon>Bacteria</taxon>
        <taxon>Pseudomonadati</taxon>
        <taxon>Bacteroidota</taxon>
        <taxon>Flavobacteriia</taxon>
        <taxon>Flavobacteriales</taxon>
        <taxon>Flavobacteriaceae</taxon>
        <taxon>Aquimarina</taxon>
    </lineage>
</organism>
<evidence type="ECO:0000313" key="5">
    <source>
        <dbReference type="Proteomes" id="UP000318833"/>
    </source>
</evidence>
<feature type="chain" id="PRO_5021856018" description="Fibronectin type-III domain-containing protein" evidence="2">
    <location>
        <begin position="36"/>
        <end position="745"/>
    </location>
</feature>
<dbReference type="InterPro" id="IPR003961">
    <property type="entry name" value="FN3_dom"/>
</dbReference>
<dbReference type="InterPro" id="IPR036116">
    <property type="entry name" value="FN3_sf"/>
</dbReference>
<evidence type="ECO:0000313" key="4">
    <source>
        <dbReference type="EMBL" id="TSE05628.1"/>
    </source>
</evidence>
<keyword evidence="1" id="KW-0175">Coiled coil</keyword>
<dbReference type="PROSITE" id="PS50853">
    <property type="entry name" value="FN3"/>
    <property type="match status" value="1"/>
</dbReference>
<dbReference type="SUPFAM" id="SSF49265">
    <property type="entry name" value="Fibronectin type III"/>
    <property type="match status" value="1"/>
</dbReference>
<dbReference type="OrthoDB" id="1521695at2"/>
<dbReference type="Proteomes" id="UP000318833">
    <property type="component" value="Unassembled WGS sequence"/>
</dbReference>
<evidence type="ECO:0000256" key="1">
    <source>
        <dbReference type="SAM" id="Coils"/>
    </source>
</evidence>
<protein>
    <recommendedName>
        <fullName evidence="3">Fibronectin type-III domain-containing protein</fullName>
    </recommendedName>
</protein>
<evidence type="ECO:0000256" key="2">
    <source>
        <dbReference type="SAM" id="SignalP"/>
    </source>
</evidence>
<dbReference type="Pfam" id="PF00041">
    <property type="entry name" value="fn3"/>
    <property type="match status" value="1"/>
</dbReference>
<keyword evidence="2" id="KW-0732">Signal</keyword>
<dbReference type="Gene3D" id="2.60.40.10">
    <property type="entry name" value="Immunoglobulins"/>
    <property type="match status" value="2"/>
</dbReference>